<evidence type="ECO:0008006" key="5">
    <source>
        <dbReference type="Google" id="ProtNLM"/>
    </source>
</evidence>
<keyword evidence="2" id="KW-0472">Membrane</keyword>
<sequence>MSYRDPYTDHDAAAGSSGHFYNPHDQGSGHIDDNPYMMRQPYGTQAASSNQEYYDQAPAPSRTRSTRGPQRKNTYESNYAAPTNYNQPSYNEDSFEQPTYNYPPVQRQPTMHRSQTTRSTLNKKLPEIVEVMTVPEGRKSESGFEKGEFTPSSGVRKGTPSAYKQYRYTSQGNLWGRGGRGRTFGRFACCTIMTAVFLIISIVLALVLWVRPPNVQIGNAQVMSTNGSPFQATSNGGFQINLGIDISVTNFNYFDVDFKKIQAEVFYPIDNTPIGGGNAVDINFASGHQTNFTFPFNLMYSPSNDPSGKVLTDIATKCGLGGTRSNLSINYKITLAIRLLLITISPTISNPLSFPCPIQASDITKIIGKTGT</sequence>
<protein>
    <recommendedName>
        <fullName evidence="5">Late embryogenesis abundant protein LEA-2 subgroup domain-containing protein</fullName>
    </recommendedName>
</protein>
<evidence type="ECO:0000313" key="4">
    <source>
        <dbReference type="Proteomes" id="UP000807306"/>
    </source>
</evidence>
<evidence type="ECO:0000256" key="2">
    <source>
        <dbReference type="SAM" id="Phobius"/>
    </source>
</evidence>
<feature type="compositionally biased region" description="Polar residues" evidence="1">
    <location>
        <begin position="107"/>
        <end position="118"/>
    </location>
</feature>
<name>A0A9P6ECM0_9AGAR</name>
<feature type="compositionally biased region" description="Basic and acidic residues" evidence="1">
    <location>
        <begin position="139"/>
        <end position="148"/>
    </location>
</feature>
<dbReference type="EMBL" id="MU157865">
    <property type="protein sequence ID" value="KAF9526973.1"/>
    <property type="molecule type" value="Genomic_DNA"/>
</dbReference>
<feature type="region of interest" description="Disordered" evidence="1">
    <location>
        <begin position="1"/>
        <end position="118"/>
    </location>
</feature>
<feature type="compositionally biased region" description="Basic and acidic residues" evidence="1">
    <location>
        <begin position="1"/>
        <end position="12"/>
    </location>
</feature>
<evidence type="ECO:0000313" key="3">
    <source>
        <dbReference type="EMBL" id="KAF9526973.1"/>
    </source>
</evidence>
<keyword evidence="2" id="KW-1133">Transmembrane helix</keyword>
<feature type="region of interest" description="Disordered" evidence="1">
    <location>
        <begin position="139"/>
        <end position="158"/>
    </location>
</feature>
<comment type="caution">
    <text evidence="3">The sequence shown here is derived from an EMBL/GenBank/DDBJ whole genome shotgun (WGS) entry which is preliminary data.</text>
</comment>
<reference evidence="3" key="1">
    <citation type="submission" date="2020-11" db="EMBL/GenBank/DDBJ databases">
        <authorList>
            <consortium name="DOE Joint Genome Institute"/>
            <person name="Ahrendt S."/>
            <person name="Riley R."/>
            <person name="Andreopoulos W."/>
            <person name="Labutti K."/>
            <person name="Pangilinan J."/>
            <person name="Ruiz-Duenas F.J."/>
            <person name="Barrasa J.M."/>
            <person name="Sanchez-Garcia M."/>
            <person name="Camarero S."/>
            <person name="Miyauchi S."/>
            <person name="Serrano A."/>
            <person name="Linde D."/>
            <person name="Babiker R."/>
            <person name="Drula E."/>
            <person name="Ayuso-Fernandez I."/>
            <person name="Pacheco R."/>
            <person name="Padilla G."/>
            <person name="Ferreira P."/>
            <person name="Barriuso J."/>
            <person name="Kellner H."/>
            <person name="Castanera R."/>
            <person name="Alfaro M."/>
            <person name="Ramirez L."/>
            <person name="Pisabarro A.G."/>
            <person name="Kuo A."/>
            <person name="Tritt A."/>
            <person name="Lipzen A."/>
            <person name="He G."/>
            <person name="Yan M."/>
            <person name="Ng V."/>
            <person name="Cullen D."/>
            <person name="Martin F."/>
            <person name="Rosso M.-N."/>
            <person name="Henrissat B."/>
            <person name="Hibbett D."/>
            <person name="Martinez A.T."/>
            <person name="Grigoriev I.V."/>
        </authorList>
    </citation>
    <scope>NUCLEOTIDE SEQUENCE</scope>
    <source>
        <strain evidence="3">CBS 506.95</strain>
    </source>
</reference>
<proteinExistence type="predicted"/>
<feature type="compositionally biased region" description="Polar residues" evidence="1">
    <location>
        <begin position="62"/>
        <end position="100"/>
    </location>
</feature>
<feature type="transmembrane region" description="Helical" evidence="2">
    <location>
        <begin position="187"/>
        <end position="210"/>
    </location>
</feature>
<accession>A0A9P6ECM0</accession>
<keyword evidence="2" id="KW-0812">Transmembrane</keyword>
<dbReference type="OrthoDB" id="20273at2759"/>
<organism evidence="3 4">
    <name type="scientific">Crepidotus variabilis</name>
    <dbReference type="NCBI Taxonomy" id="179855"/>
    <lineage>
        <taxon>Eukaryota</taxon>
        <taxon>Fungi</taxon>
        <taxon>Dikarya</taxon>
        <taxon>Basidiomycota</taxon>
        <taxon>Agaricomycotina</taxon>
        <taxon>Agaricomycetes</taxon>
        <taxon>Agaricomycetidae</taxon>
        <taxon>Agaricales</taxon>
        <taxon>Agaricineae</taxon>
        <taxon>Crepidotaceae</taxon>
        <taxon>Crepidotus</taxon>
    </lineage>
</organism>
<keyword evidence="4" id="KW-1185">Reference proteome</keyword>
<dbReference type="AlphaFoldDB" id="A0A9P6ECM0"/>
<evidence type="ECO:0000256" key="1">
    <source>
        <dbReference type="SAM" id="MobiDB-lite"/>
    </source>
</evidence>
<gene>
    <name evidence="3" type="ORF">CPB83DRAFT_856904</name>
</gene>
<dbReference type="Proteomes" id="UP000807306">
    <property type="component" value="Unassembled WGS sequence"/>
</dbReference>
<dbReference type="Gene3D" id="2.60.40.1820">
    <property type="match status" value="1"/>
</dbReference>
<feature type="compositionally biased region" description="Polar residues" evidence="1">
    <location>
        <begin position="42"/>
        <end position="53"/>
    </location>
</feature>